<dbReference type="RefSeq" id="WP_065966570.1">
    <property type="nucleotide sequence ID" value="NZ_ASQP01000469.1"/>
</dbReference>
<evidence type="ECO:0000313" key="2">
    <source>
        <dbReference type="Proteomes" id="UP000186168"/>
    </source>
</evidence>
<gene>
    <name evidence="1" type="ORF">SPAR_36636</name>
</gene>
<sequence length="81" mass="9295">MYLLRYPPHVEAVWDSLPDEARVEFDRAILAVCEDPFAETTPHGGDGDIKRLLILNHTRAVLVVFKHPLQRVRILDLKHLG</sequence>
<dbReference type="Proteomes" id="UP000186168">
    <property type="component" value="Unassembled WGS sequence"/>
</dbReference>
<accession>A0A1R1S8H9</accession>
<dbReference type="GeneID" id="96746650"/>
<organism evidence="1 2">
    <name type="scientific">Streptomyces sparsogenes DSM 40356</name>
    <dbReference type="NCBI Taxonomy" id="1331668"/>
    <lineage>
        <taxon>Bacteria</taxon>
        <taxon>Bacillati</taxon>
        <taxon>Actinomycetota</taxon>
        <taxon>Actinomycetes</taxon>
        <taxon>Kitasatosporales</taxon>
        <taxon>Streptomycetaceae</taxon>
        <taxon>Streptomyces</taxon>
    </lineage>
</organism>
<proteinExistence type="predicted"/>
<dbReference type="STRING" id="67365.GCA_001704635_01713"/>
<name>A0A1R1S8H9_9ACTN</name>
<dbReference type="EMBL" id="ASQP01000469">
    <property type="protein sequence ID" value="OMI34429.1"/>
    <property type="molecule type" value="Genomic_DNA"/>
</dbReference>
<keyword evidence="2" id="KW-1185">Reference proteome</keyword>
<comment type="caution">
    <text evidence="1">The sequence shown here is derived from an EMBL/GenBank/DDBJ whole genome shotgun (WGS) entry which is preliminary data.</text>
</comment>
<protein>
    <recommendedName>
        <fullName evidence="3">Plasmid stabilization system</fullName>
    </recommendedName>
</protein>
<evidence type="ECO:0000313" key="1">
    <source>
        <dbReference type="EMBL" id="OMI34429.1"/>
    </source>
</evidence>
<reference evidence="1 2" key="1">
    <citation type="submission" date="2013-05" db="EMBL/GenBank/DDBJ databases">
        <title>Genome sequence of Streptomyces sparsogenes DSM 40356.</title>
        <authorList>
            <person name="Coyne S."/>
            <person name="Seebeck F.P."/>
        </authorList>
    </citation>
    <scope>NUCLEOTIDE SEQUENCE [LARGE SCALE GENOMIC DNA]</scope>
    <source>
        <strain evidence="1 2">DSM 40356</strain>
    </source>
</reference>
<evidence type="ECO:0008006" key="3">
    <source>
        <dbReference type="Google" id="ProtNLM"/>
    </source>
</evidence>
<dbReference type="AlphaFoldDB" id="A0A1R1S8H9"/>